<dbReference type="AlphaFoldDB" id="A0AAE8M0X0"/>
<keyword evidence="1" id="KW-0175">Coiled coil</keyword>
<dbReference type="EMBL" id="ONZP01000055">
    <property type="protein sequence ID" value="SPJ72236.1"/>
    <property type="molecule type" value="Genomic_DNA"/>
</dbReference>
<evidence type="ECO:0000259" key="3">
    <source>
        <dbReference type="Pfam" id="PF24809"/>
    </source>
</evidence>
<dbReference type="InterPro" id="IPR056125">
    <property type="entry name" value="DUF7708"/>
</dbReference>
<reference evidence="4" key="1">
    <citation type="submission" date="2018-03" db="EMBL/GenBank/DDBJ databases">
        <authorList>
            <person name="Guldener U."/>
        </authorList>
    </citation>
    <scope>NUCLEOTIDE SEQUENCE</scope>
</reference>
<dbReference type="PANTHER" id="PTHR40619:SF3">
    <property type="entry name" value="FUNGAL STAND N-TERMINAL GOODBYE DOMAIN-CONTAINING PROTEIN"/>
    <property type="match status" value="1"/>
</dbReference>
<sequence length="657" mass="74815">MQEEQRTLFLSNRDRHPPSEASVFIENHVALSGQQRPVFSERGGGFVSLNEANKQCEERYSTPSDMDPVLTPAYKSLCSTALWKEVDEEKERLFELMQQVQKKLSKEQSSEDIVDLRKCNWREVMGQVQKTAQRWKLRPNKQGRTMVFIDKLGRHSSALESWLGLLPSGDYGSSICGVFKLAIGAAGQYGKVEETIFEALSEIPIIMESAGRYVDMYWKMRDQYLEQRTFELFRAILQMLRYVMQFFADGKTKKVFEGMMKQEGYKAEINESLEEIRKRAQAVKNEAQQCQARMVFTISDKLDENKEQAHVIFQMLNELLLTHPRLRSESQEDHRIRGSASHLKVTGYDWANADHMAPSDLGDSPEHSPLRSTSSPSIQHNSMINNITDAENRRKQLLECLRYDTEASSRDISSFLRFGYHLTSNEKSRAAAMITSERFKCFMQETRLSTCLLVNGRQDLATSNSLSPLSLVVAELANKSKEKGSDLGPVFVITYFCAAHQSLPTTNASTSPNSAVGMMASLVGQLIEQLGDRNIIVDLSFMTSKKWRKVEDLDLKTLCRMFRKLTRQTPPGSAILCMIDEIPLYETQTLEHQTSFVMEKLVQLIRQEQDDAHQVFKLLITCQDRALGTSVLFSGCTLDLPEEIEMDDTADWVISAM</sequence>
<gene>
    <name evidence="4" type="ORF">FTOL_01964</name>
</gene>
<protein>
    <recommendedName>
        <fullName evidence="3">DUF7708 domain-containing protein</fullName>
    </recommendedName>
</protein>
<dbReference type="Pfam" id="PF24809">
    <property type="entry name" value="DUF7708"/>
    <property type="match status" value="1"/>
</dbReference>
<dbReference type="Proteomes" id="UP001187734">
    <property type="component" value="Unassembled WGS sequence"/>
</dbReference>
<feature type="coiled-coil region" evidence="1">
    <location>
        <begin position="266"/>
        <end position="293"/>
    </location>
</feature>
<proteinExistence type="predicted"/>
<evidence type="ECO:0000313" key="5">
    <source>
        <dbReference type="Proteomes" id="UP001187734"/>
    </source>
</evidence>
<feature type="region of interest" description="Disordered" evidence="2">
    <location>
        <begin position="356"/>
        <end position="382"/>
    </location>
</feature>
<keyword evidence="5" id="KW-1185">Reference proteome</keyword>
<evidence type="ECO:0000256" key="1">
    <source>
        <dbReference type="SAM" id="Coils"/>
    </source>
</evidence>
<comment type="caution">
    <text evidence="4">The sequence shown here is derived from an EMBL/GenBank/DDBJ whole genome shotgun (WGS) entry which is preliminary data.</text>
</comment>
<feature type="domain" description="DUF7708" evidence="3">
    <location>
        <begin position="170"/>
        <end position="290"/>
    </location>
</feature>
<evidence type="ECO:0000313" key="4">
    <source>
        <dbReference type="EMBL" id="SPJ72236.1"/>
    </source>
</evidence>
<feature type="compositionally biased region" description="Polar residues" evidence="2">
    <location>
        <begin position="370"/>
        <end position="382"/>
    </location>
</feature>
<dbReference type="PANTHER" id="PTHR40619">
    <property type="entry name" value="FUNGAL STAND N-TERMINAL GOODBYE DOMAIN-CONTAINING PROTEIN"/>
    <property type="match status" value="1"/>
</dbReference>
<evidence type="ECO:0000256" key="2">
    <source>
        <dbReference type="SAM" id="MobiDB-lite"/>
    </source>
</evidence>
<organism evidence="4 5">
    <name type="scientific">Fusarium torulosum</name>
    <dbReference type="NCBI Taxonomy" id="33205"/>
    <lineage>
        <taxon>Eukaryota</taxon>
        <taxon>Fungi</taxon>
        <taxon>Dikarya</taxon>
        <taxon>Ascomycota</taxon>
        <taxon>Pezizomycotina</taxon>
        <taxon>Sordariomycetes</taxon>
        <taxon>Hypocreomycetidae</taxon>
        <taxon>Hypocreales</taxon>
        <taxon>Nectriaceae</taxon>
        <taxon>Fusarium</taxon>
    </lineage>
</organism>
<accession>A0AAE8M0X0</accession>
<name>A0AAE8M0X0_9HYPO</name>